<keyword evidence="5" id="KW-0812">Transmembrane</keyword>
<protein>
    <submittedName>
        <fullName evidence="9">TolC family outer membrane protein</fullName>
    </submittedName>
</protein>
<evidence type="ECO:0000313" key="9">
    <source>
        <dbReference type="EMBL" id="NHN86673.1"/>
    </source>
</evidence>
<keyword evidence="7" id="KW-0998">Cell outer membrane</keyword>
<evidence type="ECO:0000313" key="10">
    <source>
        <dbReference type="Proteomes" id="UP000635278"/>
    </source>
</evidence>
<dbReference type="Gene3D" id="1.20.1600.10">
    <property type="entry name" value="Outer membrane efflux proteins (OEP)"/>
    <property type="match status" value="1"/>
</dbReference>
<dbReference type="PANTHER" id="PTHR30026:SF22">
    <property type="entry name" value="OUTER MEMBRANE EFFLUX PROTEIN"/>
    <property type="match status" value="1"/>
</dbReference>
<keyword evidence="4" id="KW-1134">Transmembrane beta strand</keyword>
<keyword evidence="8" id="KW-0732">Signal</keyword>
<comment type="subcellular location">
    <subcellularLocation>
        <location evidence="1">Cell outer membrane</location>
    </subcellularLocation>
</comment>
<organism evidence="9 10">
    <name type="scientific">Acetobacter musti</name>
    <dbReference type="NCBI Taxonomy" id="864732"/>
    <lineage>
        <taxon>Bacteria</taxon>
        <taxon>Pseudomonadati</taxon>
        <taxon>Pseudomonadota</taxon>
        <taxon>Alphaproteobacteria</taxon>
        <taxon>Acetobacterales</taxon>
        <taxon>Acetobacteraceae</taxon>
        <taxon>Acetobacter</taxon>
    </lineage>
</organism>
<evidence type="ECO:0000256" key="4">
    <source>
        <dbReference type="ARBA" id="ARBA00022452"/>
    </source>
</evidence>
<accession>A0ABX0JXB5</accession>
<evidence type="ECO:0000256" key="8">
    <source>
        <dbReference type="SAM" id="SignalP"/>
    </source>
</evidence>
<dbReference type="Pfam" id="PF02321">
    <property type="entry name" value="OEP"/>
    <property type="match status" value="2"/>
</dbReference>
<evidence type="ECO:0000256" key="5">
    <source>
        <dbReference type="ARBA" id="ARBA00022692"/>
    </source>
</evidence>
<dbReference type="RefSeq" id="WP_173584999.1">
    <property type="nucleotide sequence ID" value="NZ_WOTB01000044.1"/>
</dbReference>
<dbReference type="InterPro" id="IPR051906">
    <property type="entry name" value="TolC-like"/>
</dbReference>
<dbReference type="EMBL" id="WOTB01000044">
    <property type="protein sequence ID" value="NHN86673.1"/>
    <property type="molecule type" value="Genomic_DNA"/>
</dbReference>
<sequence>MRCKILITAVLVLLPTVAQAQTLQEALALAYRGNPTLLGERANQRAVSENSDQARSTWRPTVTVNMDANYQQGPYTNAFALGSYTSNYAEGYVQAKQTLYSFGHTANVVRAADARSRAEQHALRLTETQIFASAITAYMDVVRDRYILDIRKADLEMLERQVHLITSRYSLGGASAEQVTRTDVEQARTRRQSADVALAQARTALATSEANFRAVIGVAPGTLSMPDGLPGLPRTASEAASEAAAFSPQLSQAREMKAATAADIDTARSQWGPQIQVQGTFGAIGPASPFRGREYSEQVGGTVSLVQPIYNGDLYNSEIRQAREKDEQARQNVEFARRQVMQALTADWHAVENGLAAIRAATGEVSSGELTLKGYQLEYGYGLRSTTDVLYADQNLRAAQVDLATSRHDTIVAEANLLASMGRLQARELLPNVTHYDADAQFRHARNRGWEPLETPVSVLDNAGWKQQTE</sequence>
<feature type="chain" id="PRO_5046167690" evidence="8">
    <location>
        <begin position="21"/>
        <end position="470"/>
    </location>
</feature>
<proteinExistence type="inferred from homology"/>
<comment type="similarity">
    <text evidence="2">Belongs to the outer membrane factor (OMF) (TC 1.B.17) family.</text>
</comment>
<keyword evidence="3" id="KW-0813">Transport</keyword>
<dbReference type="SUPFAM" id="SSF56954">
    <property type="entry name" value="Outer membrane efflux proteins (OEP)"/>
    <property type="match status" value="1"/>
</dbReference>
<dbReference type="InterPro" id="IPR010130">
    <property type="entry name" value="T1SS_OMP_TolC"/>
</dbReference>
<keyword evidence="10" id="KW-1185">Reference proteome</keyword>
<dbReference type="Proteomes" id="UP000635278">
    <property type="component" value="Unassembled WGS sequence"/>
</dbReference>
<comment type="caution">
    <text evidence="9">The sequence shown here is derived from an EMBL/GenBank/DDBJ whole genome shotgun (WGS) entry which is preliminary data.</text>
</comment>
<feature type="signal peptide" evidence="8">
    <location>
        <begin position="1"/>
        <end position="20"/>
    </location>
</feature>
<evidence type="ECO:0000256" key="3">
    <source>
        <dbReference type="ARBA" id="ARBA00022448"/>
    </source>
</evidence>
<name>A0ABX0JXB5_9PROT</name>
<evidence type="ECO:0000256" key="6">
    <source>
        <dbReference type="ARBA" id="ARBA00023136"/>
    </source>
</evidence>
<dbReference type="NCBIfam" id="TIGR01844">
    <property type="entry name" value="type_I_sec_TolC"/>
    <property type="match status" value="1"/>
</dbReference>
<reference evidence="9 10" key="1">
    <citation type="journal article" date="2020" name="Int. J. Syst. Evol. Microbiol.">
        <title>Novel acetic acid bacteria from cider fermentations: Acetobacter conturbans sp. nov. and Acetobacter fallax sp. nov.</title>
        <authorList>
            <person name="Sombolestani A.S."/>
            <person name="Cleenwerck I."/>
            <person name="Cnockaert M."/>
            <person name="Borremans W."/>
            <person name="Wieme A.D."/>
            <person name="De Vuyst L."/>
            <person name="Vandamme P."/>
        </authorList>
    </citation>
    <scope>NUCLEOTIDE SEQUENCE [LARGE SCALE GENOMIC DNA]</scope>
    <source>
        <strain evidence="9 10">LMG 30640</strain>
    </source>
</reference>
<dbReference type="InterPro" id="IPR003423">
    <property type="entry name" value="OMP_efflux"/>
</dbReference>
<evidence type="ECO:0000256" key="1">
    <source>
        <dbReference type="ARBA" id="ARBA00004442"/>
    </source>
</evidence>
<evidence type="ECO:0000256" key="2">
    <source>
        <dbReference type="ARBA" id="ARBA00007613"/>
    </source>
</evidence>
<dbReference type="PANTHER" id="PTHR30026">
    <property type="entry name" value="OUTER MEMBRANE PROTEIN TOLC"/>
    <property type="match status" value="1"/>
</dbReference>
<evidence type="ECO:0000256" key="7">
    <source>
        <dbReference type="ARBA" id="ARBA00023237"/>
    </source>
</evidence>
<keyword evidence="6" id="KW-0472">Membrane</keyword>
<gene>
    <name evidence="9" type="ORF">GOB93_18865</name>
</gene>